<feature type="region of interest" description="Disordered" evidence="2">
    <location>
        <begin position="258"/>
        <end position="289"/>
    </location>
</feature>
<feature type="domain" description="FtsK" evidence="3">
    <location>
        <begin position="1313"/>
        <end position="1431"/>
    </location>
</feature>
<comment type="caution">
    <text evidence="4">The sequence shown here is derived from an EMBL/GenBank/DDBJ whole genome shotgun (WGS) entry which is preliminary data.</text>
</comment>
<dbReference type="InterPro" id="IPR002543">
    <property type="entry name" value="FtsK_dom"/>
</dbReference>
<feature type="compositionally biased region" description="Polar residues" evidence="2">
    <location>
        <begin position="280"/>
        <end position="289"/>
    </location>
</feature>
<feature type="compositionally biased region" description="Acidic residues" evidence="2">
    <location>
        <begin position="567"/>
        <end position="583"/>
    </location>
</feature>
<feature type="compositionally biased region" description="Acidic residues" evidence="2">
    <location>
        <begin position="401"/>
        <end position="428"/>
    </location>
</feature>
<reference evidence="4 5" key="1">
    <citation type="submission" date="2017-08" db="EMBL/GenBank/DDBJ databases">
        <title>Reclassification of Bisgaard taxon 37 and 44.</title>
        <authorList>
            <person name="Christensen H."/>
        </authorList>
    </citation>
    <scope>NUCLEOTIDE SEQUENCE [LARGE SCALE GENOMIC DNA]</scope>
    <source>
        <strain evidence="4 5">B96_3</strain>
    </source>
</reference>
<feature type="compositionally biased region" description="Acidic residues" evidence="2">
    <location>
        <begin position="1118"/>
        <end position="1129"/>
    </location>
</feature>
<evidence type="ECO:0000256" key="1">
    <source>
        <dbReference type="SAM" id="Coils"/>
    </source>
</evidence>
<keyword evidence="1" id="KW-0175">Coiled coil</keyword>
<evidence type="ECO:0000313" key="4">
    <source>
        <dbReference type="EMBL" id="RIY34568.1"/>
    </source>
</evidence>
<feature type="compositionally biased region" description="Polar residues" evidence="2">
    <location>
        <begin position="738"/>
        <end position="780"/>
    </location>
</feature>
<sequence>MQKKKDDTQEEQDNSSYDFFASLDDFTDFTQVPEPSKPKIAENASFTHLEQESPSYPITYNLNKKVEVKPEVIEQITSTLQAQQEQKATNTENKFVDLNALEYVDPFTSQLDLLPEEKTQEGLDHASNLEFVANTLPDQVDPFVTTNSTNDVSSKAQEEEPFDFFAEFDEVEQIIPAPGIFTTPKPILSQTSQASQDIQASQTQETNPVVSEGLALNLAPNFSEDTSTNSQEQTNTVDLISAVEQINLAEQAQAIEAEQETNNNEQEVEAQLQTPHRETQANTEEPLAQTTEPLIETTESLHFNDFTPNLVEQPNFVNISEESKNSEESAEVEEKEEQTPVDFLDVEQSLEAEDDQAEHDEADYLELFGDLDENSQVELYPQVELQEDEQVLTTNEHSLLEEPDLADEDEPLYAEPDNLEDQEQDQDQELDHDQDHEQELDASQILSLLDLLPEEQREQFLSYFQDTSELQQLTAEDLDQYIASLSAEIEQEEAELELNSYQENAQEDDYLEQDFADTGNCDQEDLEQFSQEQVADFEQDQVEEFTQDQVTEFAQDQATEFAQDQAAEFDQEITEEFAGDQEQDQQTSTQAEYDLDLQDHEADTTEQEIWSQTLPESLDELDLSSIAKAFKVEEYDQEELERTLAQAKNYMQGIKEDRAYLANSSNPLAPMFALRVDKNSHGFKEDDELYFDNQSLASLVMREQERQAEEERQRIKKLREDYPYEVGEVILPEEVEQVSFTDSSNDSNEQGNVNSPEAQSSLEQVELQETTKPQEQTTDFSAEESTNEFADQTSSELEQTAHTTVQANDEIEQTASDFIPEDDTANADEDTNTVEDHNDNSENDLAEDEQTSGFSLALDTSEAQATNQAFNEEVDFTLLDEQGDEEVDEEVDELGNEEVGEQVDQEVVDKVDEQDVIADNSQADLQDHAHEANIALSTADQEQTSASYFKATTQPAAIKQATSKPAFDLPEEQLAYEELAILGHRNPQFKAVNERGEIDFSFMEQGGAVYQDPFSQEERTKVGSIFASQQALEQQALANKEEKLASHNAQAPSQTTALQTSVVEAQEAEVKQQDSTVEVQASTVDKQESAVETNVAQTKPDLASNEQALTQVAKAYQEQEEEHEQEQEEKEQAVSTTEQTVDTDEQILTEQVEDTASEQSITTSSEFVEAQADPSNALSQSFANAHAGTFNLSNLMQKAEQQKGNKVPFKNLLLPSQIFAEDNKQLNDYIRFLIKSLNKVTSGAQILSRSKVAEAHRYEIKLLPTVDPKKFVKDFNRNYDRRKLKALIDPNDNKLYVERYINAQVNLIDLFSDNQESTAIGVGLDKDNQVLKVDFEQSNSLIMGSQSEAKSNLLTEIMMGLALTKSPNEVEFLAYCDDSRHQIFKLNDLPHLIHPVLVREQVQGLIALVYSELMRRRRLCSQLNAGDYINYNHFLSLGNQYSSVQLEKIKPLYVFIDNIDDSMIAHCITLNVPRYTLATLVYLLKQGKRYGINFIIVNNIDKLKVLTYDDLCQYQFNLRSMAHRELKTNEYYFNENTNKAYTSAVVDDQEMSNLVEYWDQQEVSSNERDYDLAEITTPEYYKFVVADELIFSGNLKDKKLAQYLNFEVNGEFHRQLISELESQNVIVKRNDRYFINGSYSTFLKSPLANEYPFIG</sequence>
<feature type="compositionally biased region" description="Basic and acidic residues" evidence="2">
    <location>
        <begin position="429"/>
        <end position="439"/>
    </location>
</feature>
<feature type="compositionally biased region" description="Acidic residues" evidence="2">
    <location>
        <begin position="841"/>
        <end position="850"/>
    </location>
</feature>
<dbReference type="Gene3D" id="3.40.50.300">
    <property type="entry name" value="P-loop containing nucleotide triphosphate hydrolases"/>
    <property type="match status" value="1"/>
</dbReference>
<feature type="region of interest" description="Disordered" evidence="2">
    <location>
        <begin position="373"/>
        <end position="441"/>
    </location>
</feature>
<feature type="compositionally biased region" description="Polar residues" evidence="2">
    <location>
        <begin position="1073"/>
        <end position="1097"/>
    </location>
</feature>
<keyword evidence="5" id="KW-1185">Reference proteome</keyword>
<dbReference type="Pfam" id="PF01580">
    <property type="entry name" value="FtsK_SpoIIIE"/>
    <property type="match status" value="1"/>
</dbReference>
<evidence type="ECO:0000313" key="5">
    <source>
        <dbReference type="Proteomes" id="UP000265691"/>
    </source>
</evidence>
<dbReference type="Proteomes" id="UP000265691">
    <property type="component" value="Unassembled WGS sequence"/>
</dbReference>
<feature type="region of interest" description="Disordered" evidence="2">
    <location>
        <begin position="563"/>
        <end position="591"/>
    </location>
</feature>
<accession>A0A3A1YBK6</accession>
<gene>
    <name evidence="4" type="ORF">CKF54_00140</name>
</gene>
<protein>
    <recommendedName>
        <fullName evidence="3">FtsK domain-containing protein</fullName>
    </recommendedName>
</protein>
<dbReference type="OrthoDB" id="9807790at2"/>
<proteinExistence type="predicted"/>
<feature type="compositionally biased region" description="Acidic residues" evidence="2">
    <location>
        <begin position="819"/>
        <end position="833"/>
    </location>
</feature>
<dbReference type="GO" id="GO:0005524">
    <property type="term" value="F:ATP binding"/>
    <property type="evidence" value="ECO:0007669"/>
    <property type="project" value="InterPro"/>
</dbReference>
<dbReference type="GO" id="GO:0003677">
    <property type="term" value="F:DNA binding"/>
    <property type="evidence" value="ECO:0007669"/>
    <property type="project" value="InterPro"/>
</dbReference>
<feature type="region of interest" description="Disordered" evidence="2">
    <location>
        <begin position="726"/>
        <end position="902"/>
    </location>
</feature>
<feature type="compositionally biased region" description="Polar residues" evidence="2">
    <location>
        <begin position="861"/>
        <end position="870"/>
    </location>
</feature>
<feature type="compositionally biased region" description="Acidic residues" evidence="2">
    <location>
        <begin position="881"/>
        <end position="902"/>
    </location>
</feature>
<feature type="compositionally biased region" description="Low complexity" evidence="2">
    <location>
        <begin position="258"/>
        <end position="271"/>
    </location>
</feature>
<feature type="region of interest" description="Disordered" evidence="2">
    <location>
        <begin position="321"/>
        <end position="342"/>
    </location>
</feature>
<feature type="region of interest" description="Disordered" evidence="2">
    <location>
        <begin position="1069"/>
        <end position="1142"/>
    </location>
</feature>
<dbReference type="InterPro" id="IPR027417">
    <property type="entry name" value="P-loop_NTPase"/>
</dbReference>
<dbReference type="EMBL" id="NRHC01000001">
    <property type="protein sequence ID" value="RIY34568.1"/>
    <property type="molecule type" value="Genomic_DNA"/>
</dbReference>
<dbReference type="RefSeq" id="WP_119524167.1">
    <property type="nucleotide sequence ID" value="NZ_NRHC01000001.1"/>
</dbReference>
<feature type="compositionally biased region" description="Polar residues" evidence="2">
    <location>
        <begin position="787"/>
        <end position="807"/>
    </location>
</feature>
<evidence type="ECO:0000256" key="2">
    <source>
        <dbReference type="SAM" id="MobiDB-lite"/>
    </source>
</evidence>
<evidence type="ECO:0000259" key="3">
    <source>
        <dbReference type="Pfam" id="PF01580"/>
    </source>
</evidence>
<organism evidence="4 5">
    <name type="scientific">Psittacicella hinzii</name>
    <dbReference type="NCBI Taxonomy" id="2028575"/>
    <lineage>
        <taxon>Bacteria</taxon>
        <taxon>Pseudomonadati</taxon>
        <taxon>Pseudomonadota</taxon>
        <taxon>Gammaproteobacteria</taxon>
        <taxon>Pasteurellales</taxon>
        <taxon>Psittacicellaceae</taxon>
        <taxon>Psittacicella</taxon>
    </lineage>
</organism>
<name>A0A3A1YBK6_9GAMM</name>
<feature type="coiled-coil region" evidence="1">
    <location>
        <begin position="475"/>
        <end position="504"/>
    </location>
</feature>